<dbReference type="GO" id="GO:0015093">
    <property type="term" value="F:ferrous iron transmembrane transporter activity"/>
    <property type="evidence" value="ECO:0007669"/>
    <property type="project" value="TreeGrafter"/>
</dbReference>
<feature type="repeat" description="Solcar" evidence="9">
    <location>
        <begin position="4"/>
        <end position="100"/>
    </location>
</feature>
<dbReference type="InterPro" id="IPR023395">
    <property type="entry name" value="MCP_dom_sf"/>
</dbReference>
<organism evidence="12 13">
    <name type="scientific">Cylindrotheca closterium</name>
    <dbReference type="NCBI Taxonomy" id="2856"/>
    <lineage>
        <taxon>Eukaryota</taxon>
        <taxon>Sar</taxon>
        <taxon>Stramenopiles</taxon>
        <taxon>Ochrophyta</taxon>
        <taxon>Bacillariophyta</taxon>
        <taxon>Bacillariophyceae</taxon>
        <taxon>Bacillariophycidae</taxon>
        <taxon>Bacillariales</taxon>
        <taxon>Bacillariaceae</taxon>
        <taxon>Cylindrotheca</taxon>
    </lineage>
</organism>
<protein>
    <recommendedName>
        <fullName evidence="14">Mitochondrial carrier protein</fullName>
    </recommendedName>
</protein>
<evidence type="ECO:0000256" key="11">
    <source>
        <dbReference type="SAM" id="Phobius"/>
    </source>
</evidence>
<reference evidence="12" key="1">
    <citation type="submission" date="2023-08" db="EMBL/GenBank/DDBJ databases">
        <authorList>
            <person name="Audoor S."/>
            <person name="Bilcke G."/>
        </authorList>
    </citation>
    <scope>NUCLEOTIDE SEQUENCE</scope>
</reference>
<feature type="transmembrane region" description="Helical" evidence="11">
    <location>
        <begin position="123"/>
        <end position="144"/>
    </location>
</feature>
<sequence length="346" mass="37490">MPETDLQSNALGSAAAGIFSRCLTHPLDTAKARLQALPISHGPTQSSKCRGGTSGTYSVLRTMARSEGMASWYRGFGAVLVGGTPGTILYLCSYDIIKNQLNKVLNGETTTSNNTRSSQQDSFAVYLASGMLAEAIACTIYVPVDVVKERMQVQSSSSSSIRSTNRLAYKSSWDALVTIGKQEGLSGIYKGYGATMTSFGPFSALYFVFYEDLKSRSRKYNNQSNEINSAGSKKGDDLPMPWIVGSSATAGALASFITSPLDMAKLRLQIQRGSAASMTSTSSTEAINMVRYRSMRDCLSQVFQREGIQGLFRGAGARVLHFVPATTVTMTCYESCRSFFYKRLNP</sequence>
<keyword evidence="6 11" id="KW-1133">Transmembrane helix</keyword>
<evidence type="ECO:0000313" key="12">
    <source>
        <dbReference type="EMBL" id="CAJ1953940.1"/>
    </source>
</evidence>
<evidence type="ECO:0000313" key="13">
    <source>
        <dbReference type="Proteomes" id="UP001295423"/>
    </source>
</evidence>
<evidence type="ECO:0000256" key="3">
    <source>
        <dbReference type="ARBA" id="ARBA00022448"/>
    </source>
</evidence>
<evidence type="ECO:0000256" key="1">
    <source>
        <dbReference type="ARBA" id="ARBA00004225"/>
    </source>
</evidence>
<dbReference type="AlphaFoldDB" id="A0AAD2FUU0"/>
<evidence type="ECO:0000256" key="9">
    <source>
        <dbReference type="PROSITE-ProRule" id="PRU00282"/>
    </source>
</evidence>
<dbReference type="GO" id="GO:0031966">
    <property type="term" value="C:mitochondrial membrane"/>
    <property type="evidence" value="ECO:0007669"/>
    <property type="project" value="UniProtKB-SubCell"/>
</dbReference>
<dbReference type="PANTHER" id="PTHR45758:SF19">
    <property type="entry name" value="CARRIER PROTEIN, PUTATIVE-RELATED"/>
    <property type="match status" value="1"/>
</dbReference>
<evidence type="ECO:0000256" key="6">
    <source>
        <dbReference type="ARBA" id="ARBA00022989"/>
    </source>
</evidence>
<evidence type="ECO:0008006" key="14">
    <source>
        <dbReference type="Google" id="ProtNLM"/>
    </source>
</evidence>
<keyword evidence="4 9" id="KW-0812">Transmembrane</keyword>
<dbReference type="PRINTS" id="PR00926">
    <property type="entry name" value="MITOCARRIER"/>
</dbReference>
<dbReference type="Proteomes" id="UP001295423">
    <property type="component" value="Unassembled WGS sequence"/>
</dbReference>
<dbReference type="GO" id="GO:0048250">
    <property type="term" value="P:iron import into the mitochondrion"/>
    <property type="evidence" value="ECO:0007669"/>
    <property type="project" value="TreeGrafter"/>
</dbReference>
<evidence type="ECO:0000256" key="7">
    <source>
        <dbReference type="ARBA" id="ARBA00023128"/>
    </source>
</evidence>
<dbReference type="Gene3D" id="1.50.40.10">
    <property type="entry name" value="Mitochondrial carrier domain"/>
    <property type="match status" value="2"/>
</dbReference>
<feature type="transmembrane region" description="Helical" evidence="11">
    <location>
        <begin position="191"/>
        <end position="210"/>
    </location>
</feature>
<keyword evidence="3 10" id="KW-0813">Transport</keyword>
<keyword evidence="7" id="KW-0496">Mitochondrion</keyword>
<evidence type="ECO:0000256" key="10">
    <source>
        <dbReference type="RuleBase" id="RU000488"/>
    </source>
</evidence>
<dbReference type="InterPro" id="IPR002067">
    <property type="entry name" value="MCP"/>
</dbReference>
<feature type="transmembrane region" description="Helical" evidence="11">
    <location>
        <begin position="72"/>
        <end position="92"/>
    </location>
</feature>
<dbReference type="Pfam" id="PF00153">
    <property type="entry name" value="Mito_carr"/>
    <property type="match status" value="3"/>
</dbReference>
<feature type="repeat" description="Solcar" evidence="9">
    <location>
        <begin position="239"/>
        <end position="339"/>
    </location>
</feature>
<proteinExistence type="inferred from homology"/>
<dbReference type="SUPFAM" id="SSF103506">
    <property type="entry name" value="Mitochondrial carrier"/>
    <property type="match status" value="1"/>
</dbReference>
<comment type="similarity">
    <text evidence="2 10">Belongs to the mitochondrial carrier (TC 2.A.29) family.</text>
</comment>
<evidence type="ECO:0000256" key="8">
    <source>
        <dbReference type="ARBA" id="ARBA00023136"/>
    </source>
</evidence>
<dbReference type="PANTHER" id="PTHR45758">
    <property type="entry name" value="MITOFERRIN-1-RELATED"/>
    <property type="match status" value="1"/>
</dbReference>
<evidence type="ECO:0000256" key="4">
    <source>
        <dbReference type="ARBA" id="ARBA00022692"/>
    </source>
</evidence>
<evidence type="ECO:0000256" key="5">
    <source>
        <dbReference type="ARBA" id="ARBA00022737"/>
    </source>
</evidence>
<keyword evidence="13" id="KW-1185">Reference proteome</keyword>
<accession>A0AAD2FUU0</accession>
<evidence type="ECO:0000256" key="2">
    <source>
        <dbReference type="ARBA" id="ARBA00006375"/>
    </source>
</evidence>
<gene>
    <name evidence="12" type="ORF">CYCCA115_LOCUS14538</name>
</gene>
<dbReference type="InterPro" id="IPR018108">
    <property type="entry name" value="MCP_transmembrane"/>
</dbReference>
<keyword evidence="8 9" id="KW-0472">Membrane</keyword>
<comment type="subcellular location">
    <subcellularLocation>
        <location evidence="1">Mitochondrion membrane</location>
        <topology evidence="1">Multi-pass membrane protein</topology>
    </subcellularLocation>
</comment>
<dbReference type="EMBL" id="CAKOGP040001847">
    <property type="protein sequence ID" value="CAJ1953940.1"/>
    <property type="molecule type" value="Genomic_DNA"/>
</dbReference>
<feature type="repeat" description="Solcar" evidence="9">
    <location>
        <begin position="121"/>
        <end position="216"/>
    </location>
</feature>
<comment type="caution">
    <text evidence="12">The sequence shown here is derived from an EMBL/GenBank/DDBJ whole genome shotgun (WGS) entry which is preliminary data.</text>
</comment>
<name>A0AAD2FUU0_9STRA</name>
<dbReference type="PROSITE" id="PS50920">
    <property type="entry name" value="SOLCAR"/>
    <property type="match status" value="3"/>
</dbReference>
<keyword evidence="5" id="KW-0677">Repeat</keyword>